<gene>
    <name evidence="3" type="ORF">QBZ16_002143</name>
</gene>
<feature type="region of interest" description="Disordered" evidence="1">
    <location>
        <begin position="1"/>
        <end position="59"/>
    </location>
</feature>
<dbReference type="Gene3D" id="3.40.50.720">
    <property type="entry name" value="NAD(P)-binding Rossmann-like Domain"/>
    <property type="match status" value="1"/>
</dbReference>
<feature type="compositionally biased region" description="Low complexity" evidence="1">
    <location>
        <begin position="507"/>
        <end position="518"/>
    </location>
</feature>
<feature type="transmembrane region" description="Helical" evidence="2">
    <location>
        <begin position="94"/>
        <end position="112"/>
    </location>
</feature>
<dbReference type="GO" id="GO:0006811">
    <property type="term" value="P:monoatomic ion transport"/>
    <property type="evidence" value="ECO:0007669"/>
    <property type="project" value="InterPro"/>
</dbReference>
<feature type="region of interest" description="Disordered" evidence="1">
    <location>
        <begin position="507"/>
        <end position="532"/>
    </location>
</feature>
<proteinExistence type="predicted"/>
<dbReference type="Proteomes" id="UP001255856">
    <property type="component" value="Unassembled WGS sequence"/>
</dbReference>
<evidence type="ECO:0000313" key="4">
    <source>
        <dbReference type="Proteomes" id="UP001255856"/>
    </source>
</evidence>
<comment type="caution">
    <text evidence="3">The sequence shown here is derived from an EMBL/GenBank/DDBJ whole genome shotgun (WGS) entry which is preliminary data.</text>
</comment>
<dbReference type="PANTHER" id="PTHR31563">
    <property type="entry name" value="ION CHANNEL POLLUX-RELATED"/>
    <property type="match status" value="1"/>
</dbReference>
<evidence type="ECO:0000313" key="3">
    <source>
        <dbReference type="EMBL" id="KAK2079748.1"/>
    </source>
</evidence>
<dbReference type="InterPro" id="IPR044849">
    <property type="entry name" value="CASTOR/POLLUX/SYM8-like"/>
</dbReference>
<organism evidence="3 4">
    <name type="scientific">Prototheca wickerhamii</name>
    <dbReference type="NCBI Taxonomy" id="3111"/>
    <lineage>
        <taxon>Eukaryota</taxon>
        <taxon>Viridiplantae</taxon>
        <taxon>Chlorophyta</taxon>
        <taxon>core chlorophytes</taxon>
        <taxon>Trebouxiophyceae</taxon>
        <taxon>Chlorellales</taxon>
        <taxon>Chlorellaceae</taxon>
        <taxon>Prototheca</taxon>
    </lineage>
</organism>
<name>A0AAD9IK28_PROWI</name>
<dbReference type="EMBL" id="JASFZW010000002">
    <property type="protein sequence ID" value="KAK2079748.1"/>
    <property type="molecule type" value="Genomic_DNA"/>
</dbReference>
<sequence length="813" mass="84907">MRENAGDSEVEEESSVDEAEMSLDEQMREARLEGGGGPERFQTPAAPPEREGRPPRASASRLASLARRLSRVAGSWGLYQVQQRLMLGTLPAKVLGYFLLGAPAVALNAVLYRHASGRPLGASLVQSFGNLYHFPGTTVLNDVSLAATCLNVVLYFAGTLTFALILGVITEDLNGRYQRIRQGSYPVSATGHTLILGWSRLVVPLLRQIETAQRCRGALQGPVVVLSARPKPDMDAELAAALPASTLDLATRPGDPASTLAVDRAGGARAARVIVLRPDDVEGGAEAHAADEQRQIARVLALQTARQSALRDLHAAEGAGRRGRRALQRLAPLIRTQTVVLQTPAISAPEFADGAAGTETREALPDSAEPQPASPAAQRSKSMLELLKRGAAATRQSLELDELDLAGGISALLARSAAEPGVASVLASLLQHTRGGAWLRVFEPGSEASGLVYGEARRRVSGGVVLGALLSGSRRVARLNPPEDETLEAGAGLVVLARGNNLRFASGSSNSSAVSGGSDHAPGEPDASSHKAWFGPPKSIVVLDSGVACGDSPAPSGQLCALLAHLRAGACPGSTVTVLGPCRPPGARADSDDAEDSGESSSKSDDDEVTVRYIPGSTDDVHALVSTGVADADAVVLLGQAGSTPGWSGSGLEADAELVSSMVLLQTVVSQSAGRKNPTPLHVLGTLRRPETVQVANHVLSQLSAGHMTAELLQPDELAAGVLTQVSADPRLRPVLNGLIAARADGSAIRLTSPQELGIDLNQELTFRQVQETARARRQTVLGLIGRDGSMSLAPAGSEQRRYHPDDRVILLC</sequence>
<evidence type="ECO:0008006" key="5">
    <source>
        <dbReference type="Google" id="ProtNLM"/>
    </source>
</evidence>
<dbReference type="AlphaFoldDB" id="A0AAD9IK28"/>
<reference evidence="3" key="1">
    <citation type="submission" date="2021-01" db="EMBL/GenBank/DDBJ databases">
        <authorList>
            <person name="Eckstrom K.M.E."/>
        </authorList>
    </citation>
    <scope>NUCLEOTIDE SEQUENCE</scope>
    <source>
        <strain evidence="3">UVCC 0001</strain>
    </source>
</reference>
<accession>A0AAD9IK28</accession>
<keyword evidence="4" id="KW-1185">Reference proteome</keyword>
<feature type="compositionally biased region" description="Acidic residues" evidence="1">
    <location>
        <begin position="1"/>
        <end position="23"/>
    </location>
</feature>
<keyword evidence="2" id="KW-0472">Membrane</keyword>
<keyword evidence="2" id="KW-0812">Transmembrane</keyword>
<feature type="transmembrane region" description="Helical" evidence="2">
    <location>
        <begin position="145"/>
        <end position="169"/>
    </location>
</feature>
<dbReference type="PANTHER" id="PTHR31563:SF10">
    <property type="entry name" value="ION CHANNEL POLLUX-RELATED"/>
    <property type="match status" value="1"/>
</dbReference>
<feature type="compositionally biased region" description="Low complexity" evidence="1">
    <location>
        <begin position="365"/>
        <end position="381"/>
    </location>
</feature>
<feature type="region of interest" description="Disordered" evidence="1">
    <location>
        <begin position="350"/>
        <end position="381"/>
    </location>
</feature>
<evidence type="ECO:0000256" key="2">
    <source>
        <dbReference type="SAM" id="Phobius"/>
    </source>
</evidence>
<feature type="region of interest" description="Disordered" evidence="1">
    <location>
        <begin position="582"/>
        <end position="608"/>
    </location>
</feature>
<evidence type="ECO:0000256" key="1">
    <source>
        <dbReference type="SAM" id="MobiDB-lite"/>
    </source>
</evidence>
<keyword evidence="2" id="KW-1133">Transmembrane helix</keyword>
<protein>
    <recommendedName>
        <fullName evidence="5">Ion channel POLLUX</fullName>
    </recommendedName>
</protein>